<dbReference type="PROSITE" id="PS51257">
    <property type="entry name" value="PROKAR_LIPOPROTEIN"/>
    <property type="match status" value="1"/>
</dbReference>
<comment type="caution">
    <text evidence="2">The sequence shown here is derived from an EMBL/GenBank/DDBJ whole genome shotgun (WGS) entry which is preliminary data.</text>
</comment>
<evidence type="ECO:0000256" key="1">
    <source>
        <dbReference type="SAM" id="MobiDB-lite"/>
    </source>
</evidence>
<feature type="compositionally biased region" description="Pro residues" evidence="1">
    <location>
        <begin position="90"/>
        <end position="99"/>
    </location>
</feature>
<proteinExistence type="predicted"/>
<accession>A0A7V8V471</accession>
<reference evidence="2 3" key="1">
    <citation type="submission" date="2020-05" db="EMBL/GenBank/DDBJ databases">
        <title>Bremerella alba sp. nov., a novel planctomycete isolated from the surface of the macroalga Fucus spiralis.</title>
        <authorList>
            <person name="Godinho O."/>
            <person name="Botelho R."/>
            <person name="Albuquerque L."/>
            <person name="Wiegand S."/>
            <person name="Da Costa M.S."/>
            <person name="Lobo-Da-Cunha A."/>
            <person name="Jogler C."/>
            <person name="Lage O.M."/>
        </authorList>
    </citation>
    <scope>NUCLEOTIDE SEQUENCE [LARGE SCALE GENOMIC DNA]</scope>
    <source>
        <strain evidence="2 3">FF15</strain>
    </source>
</reference>
<evidence type="ECO:0008006" key="4">
    <source>
        <dbReference type="Google" id="ProtNLM"/>
    </source>
</evidence>
<sequence>MNKPTLSTCSVCFGLTLAIVVATGCNSQPRSHLKRTDISAQVTSGGKPLAGALIDFANHENGEAYGGTLDDQGRVDLKDVALGQYTITIQPPPGDPLPGAPRQIPKGLRGIPRPFYGPHTSPLNAMVSDDESKFTYELTDFDLSAKR</sequence>
<dbReference type="AlphaFoldDB" id="A0A7V8V471"/>
<dbReference type="EMBL" id="JABRWO010000004">
    <property type="protein sequence ID" value="MBA2114476.1"/>
    <property type="molecule type" value="Genomic_DNA"/>
</dbReference>
<evidence type="ECO:0000313" key="3">
    <source>
        <dbReference type="Proteomes" id="UP000551616"/>
    </source>
</evidence>
<dbReference type="Proteomes" id="UP000551616">
    <property type="component" value="Unassembled WGS sequence"/>
</dbReference>
<feature type="region of interest" description="Disordered" evidence="1">
    <location>
        <begin position="87"/>
        <end position="120"/>
    </location>
</feature>
<name>A0A7V8V471_9BACT</name>
<protein>
    <recommendedName>
        <fullName evidence="4">Carboxypeptidase regulatory-like domain-containing protein</fullName>
    </recommendedName>
</protein>
<evidence type="ECO:0000313" key="2">
    <source>
        <dbReference type="EMBL" id="MBA2114476.1"/>
    </source>
</evidence>
<keyword evidence="3" id="KW-1185">Reference proteome</keyword>
<organism evidence="2 3">
    <name type="scientific">Bremerella alba</name>
    <dbReference type="NCBI Taxonomy" id="980252"/>
    <lineage>
        <taxon>Bacteria</taxon>
        <taxon>Pseudomonadati</taxon>
        <taxon>Planctomycetota</taxon>
        <taxon>Planctomycetia</taxon>
        <taxon>Pirellulales</taxon>
        <taxon>Pirellulaceae</taxon>
        <taxon>Bremerella</taxon>
    </lineage>
</organism>
<gene>
    <name evidence="2" type="ORF">HOV93_16420</name>
</gene>